<proteinExistence type="predicted"/>
<accession>A0A645DUI0</accession>
<dbReference type="AlphaFoldDB" id="A0A645DUI0"/>
<protein>
    <submittedName>
        <fullName evidence="1">Uncharacterized protein</fullName>
    </submittedName>
</protein>
<sequence length="92" mass="10404">MHPLCNFTAHVARGVVQRRHCLCRGVVAAAQHTDRDFCHIKVGRDLYPGDGDQPDETRVFHFTDNVNDLPLHVLCETAHMIGLRHISLLIPQ</sequence>
<dbReference type="EMBL" id="VSSQ01038997">
    <property type="protein sequence ID" value="MPM92012.1"/>
    <property type="molecule type" value="Genomic_DNA"/>
</dbReference>
<name>A0A645DUI0_9ZZZZ</name>
<gene>
    <name evidence="1" type="ORF">SDC9_139146</name>
</gene>
<organism evidence="1">
    <name type="scientific">bioreactor metagenome</name>
    <dbReference type="NCBI Taxonomy" id="1076179"/>
    <lineage>
        <taxon>unclassified sequences</taxon>
        <taxon>metagenomes</taxon>
        <taxon>ecological metagenomes</taxon>
    </lineage>
</organism>
<reference evidence="1" key="1">
    <citation type="submission" date="2019-08" db="EMBL/GenBank/DDBJ databases">
        <authorList>
            <person name="Kucharzyk K."/>
            <person name="Murdoch R.W."/>
            <person name="Higgins S."/>
            <person name="Loffler F."/>
        </authorList>
    </citation>
    <scope>NUCLEOTIDE SEQUENCE</scope>
</reference>
<evidence type="ECO:0000313" key="1">
    <source>
        <dbReference type="EMBL" id="MPM92012.1"/>
    </source>
</evidence>
<comment type="caution">
    <text evidence="1">The sequence shown here is derived from an EMBL/GenBank/DDBJ whole genome shotgun (WGS) entry which is preliminary data.</text>
</comment>